<protein>
    <submittedName>
        <fullName evidence="2">Uncharacterized protein</fullName>
    </submittedName>
</protein>
<evidence type="ECO:0000313" key="4">
    <source>
        <dbReference type="Proteomes" id="UP000321947"/>
    </source>
</evidence>
<dbReference type="EMBL" id="SSTD01008307">
    <property type="protein sequence ID" value="TYK16540.1"/>
    <property type="molecule type" value="Genomic_DNA"/>
</dbReference>
<evidence type="ECO:0000313" key="2">
    <source>
        <dbReference type="EMBL" id="TYK16540.1"/>
    </source>
</evidence>
<organism evidence="2 4">
    <name type="scientific">Cucumis melo var. makuwa</name>
    <name type="common">Oriental melon</name>
    <dbReference type="NCBI Taxonomy" id="1194695"/>
    <lineage>
        <taxon>Eukaryota</taxon>
        <taxon>Viridiplantae</taxon>
        <taxon>Streptophyta</taxon>
        <taxon>Embryophyta</taxon>
        <taxon>Tracheophyta</taxon>
        <taxon>Spermatophyta</taxon>
        <taxon>Magnoliopsida</taxon>
        <taxon>eudicotyledons</taxon>
        <taxon>Gunneridae</taxon>
        <taxon>Pentapetalae</taxon>
        <taxon>rosids</taxon>
        <taxon>fabids</taxon>
        <taxon>Cucurbitales</taxon>
        <taxon>Cucurbitaceae</taxon>
        <taxon>Benincaseae</taxon>
        <taxon>Cucumis</taxon>
    </lineage>
</organism>
<sequence>MDVCFEDRFEELDRTNAMNILTILVIDSAAFSARSSTHDNEKNNGKWVPITYVNGFAGYYHASGHNGNQNDPSPTTLGVVAQPGLELEEYDWHY</sequence>
<dbReference type="Proteomes" id="UP000321947">
    <property type="component" value="Unassembled WGS sequence"/>
</dbReference>
<proteinExistence type="predicted"/>
<evidence type="ECO:0000313" key="3">
    <source>
        <dbReference type="Proteomes" id="UP000321393"/>
    </source>
</evidence>
<dbReference type="AlphaFoldDB" id="A0A5D3CYV3"/>
<accession>A0A5D3CYV3</accession>
<reference evidence="3 4" key="1">
    <citation type="submission" date="2019-08" db="EMBL/GenBank/DDBJ databases">
        <title>Draft genome sequences of two oriental melons (Cucumis melo L. var makuwa).</title>
        <authorList>
            <person name="Kwon S.-Y."/>
        </authorList>
    </citation>
    <scope>NUCLEOTIDE SEQUENCE [LARGE SCALE GENOMIC DNA]</scope>
    <source>
        <strain evidence="4">cv. Chang Bougi</strain>
        <strain evidence="3">cv. SW 3</strain>
        <tissue evidence="2">Leaf</tissue>
    </source>
</reference>
<gene>
    <name evidence="2" type="ORF">E5676_scaffold21G003560</name>
    <name evidence="1" type="ORF">E6C27_scaffold74G002290</name>
</gene>
<name>A0A5D3CYV3_CUCMM</name>
<dbReference type="Proteomes" id="UP000321393">
    <property type="component" value="Unassembled WGS sequence"/>
</dbReference>
<evidence type="ECO:0000313" key="1">
    <source>
        <dbReference type="EMBL" id="KAA0044930.1"/>
    </source>
</evidence>
<dbReference type="EMBL" id="SSTE01014791">
    <property type="protein sequence ID" value="KAA0044930.1"/>
    <property type="molecule type" value="Genomic_DNA"/>
</dbReference>
<comment type="caution">
    <text evidence="2">The sequence shown here is derived from an EMBL/GenBank/DDBJ whole genome shotgun (WGS) entry which is preliminary data.</text>
</comment>